<reference evidence="2 3" key="1">
    <citation type="submission" date="2019-07" db="EMBL/GenBank/DDBJ databases">
        <title>The pathways for chlorine oxyanion respiration interact through the shared metabolite chlorate.</title>
        <authorList>
            <person name="Barnum T.P."/>
            <person name="Cheng Y."/>
            <person name="Hill K.A."/>
            <person name="Lucas L.N."/>
            <person name="Carlson H.K."/>
            <person name="Coates J.D."/>
        </authorList>
    </citation>
    <scope>NUCLEOTIDE SEQUENCE [LARGE SCALE GENOMIC DNA]</scope>
    <source>
        <strain evidence="2">BK-3</strain>
    </source>
</reference>
<name>A0A558D3Z7_9GAMM</name>
<evidence type="ECO:0000313" key="2">
    <source>
        <dbReference type="EMBL" id="TVT55748.1"/>
    </source>
</evidence>
<dbReference type="Proteomes" id="UP000317355">
    <property type="component" value="Unassembled WGS sequence"/>
</dbReference>
<comment type="caution">
    <text evidence="2">The sequence shown here is derived from an EMBL/GenBank/DDBJ whole genome shotgun (WGS) entry which is preliminary data.</text>
</comment>
<dbReference type="InterPro" id="IPR031800">
    <property type="entry name" value="PilZ_atypical"/>
</dbReference>
<dbReference type="Pfam" id="PF16823">
    <property type="entry name" value="tPilZ"/>
    <property type="match status" value="1"/>
</dbReference>
<protein>
    <recommendedName>
        <fullName evidence="1">Cyclic di-GMP receptor atypical PilZ domain-containing protein</fullName>
    </recommendedName>
</protein>
<sequence>MESASSRGVSFQRRMQISWFVDEEGISSDHVELNDRNTHLLQSLLLAQESHRDIAEEAGDLARVEAKLDLLLDMVSQLLQQREGTTVESDVVLWMGGVCWSVINKPVPSINQALMLVVYIDSSLTQPLRLPVTVTEIRERESCFEVEAEFNHLNEQVIELLEKYVFRQHRRAIAQGKVEKRPV</sequence>
<dbReference type="AlphaFoldDB" id="A0A558D3Z7"/>
<evidence type="ECO:0000259" key="1">
    <source>
        <dbReference type="Pfam" id="PF16823"/>
    </source>
</evidence>
<feature type="domain" description="Cyclic di-GMP receptor atypical PilZ" evidence="1">
    <location>
        <begin position="47"/>
        <end position="176"/>
    </location>
</feature>
<accession>A0A558D3Z7</accession>
<organism evidence="2 3">
    <name type="scientific">Sedimenticola thiotaurini</name>
    <dbReference type="NCBI Taxonomy" id="1543721"/>
    <lineage>
        <taxon>Bacteria</taxon>
        <taxon>Pseudomonadati</taxon>
        <taxon>Pseudomonadota</taxon>
        <taxon>Gammaproteobacteria</taxon>
        <taxon>Chromatiales</taxon>
        <taxon>Sedimenticolaceae</taxon>
        <taxon>Sedimenticola</taxon>
    </lineage>
</organism>
<evidence type="ECO:0000313" key="3">
    <source>
        <dbReference type="Proteomes" id="UP000317355"/>
    </source>
</evidence>
<gene>
    <name evidence="2" type="ORF">FHK82_07835</name>
</gene>
<dbReference type="EMBL" id="VMRY01000029">
    <property type="protein sequence ID" value="TVT55748.1"/>
    <property type="molecule type" value="Genomic_DNA"/>
</dbReference>
<proteinExistence type="predicted"/>